<name>A0ABW3D755_9BACL</name>
<sequence length="53" mass="6153">MVLFIMIMLVAFVFLGLLCVALVKGLQKDSYDSDVRNLWEANDIQKDKIDYEK</sequence>
<evidence type="ECO:0000313" key="2">
    <source>
        <dbReference type="Proteomes" id="UP001597120"/>
    </source>
</evidence>
<organism evidence="1 2">
    <name type="scientific">Paenibacillus residui</name>
    <dbReference type="NCBI Taxonomy" id="629724"/>
    <lineage>
        <taxon>Bacteria</taxon>
        <taxon>Bacillati</taxon>
        <taxon>Bacillota</taxon>
        <taxon>Bacilli</taxon>
        <taxon>Bacillales</taxon>
        <taxon>Paenibacillaceae</taxon>
        <taxon>Paenibacillus</taxon>
    </lineage>
</organism>
<dbReference type="EMBL" id="JBHTIU010000016">
    <property type="protein sequence ID" value="MFD0868539.1"/>
    <property type="molecule type" value="Genomic_DNA"/>
</dbReference>
<evidence type="ECO:0008006" key="3">
    <source>
        <dbReference type="Google" id="ProtNLM"/>
    </source>
</evidence>
<comment type="caution">
    <text evidence="1">The sequence shown here is derived from an EMBL/GenBank/DDBJ whole genome shotgun (WGS) entry which is preliminary data.</text>
</comment>
<evidence type="ECO:0000313" key="1">
    <source>
        <dbReference type="EMBL" id="MFD0868539.1"/>
    </source>
</evidence>
<gene>
    <name evidence="1" type="ORF">ACFQ03_05215</name>
</gene>
<keyword evidence="2" id="KW-1185">Reference proteome</keyword>
<proteinExistence type="predicted"/>
<dbReference type="RefSeq" id="WP_186328178.1">
    <property type="nucleotide sequence ID" value="NZ_JBHTIU010000016.1"/>
</dbReference>
<dbReference type="Proteomes" id="UP001597120">
    <property type="component" value="Unassembled WGS sequence"/>
</dbReference>
<reference evidence="2" key="1">
    <citation type="journal article" date="2019" name="Int. J. Syst. Evol. Microbiol.">
        <title>The Global Catalogue of Microorganisms (GCM) 10K type strain sequencing project: providing services to taxonomists for standard genome sequencing and annotation.</title>
        <authorList>
            <consortium name="The Broad Institute Genomics Platform"/>
            <consortium name="The Broad Institute Genome Sequencing Center for Infectious Disease"/>
            <person name="Wu L."/>
            <person name="Ma J."/>
        </authorList>
    </citation>
    <scope>NUCLEOTIDE SEQUENCE [LARGE SCALE GENOMIC DNA]</scope>
    <source>
        <strain evidence="2">CCUG 57263</strain>
    </source>
</reference>
<accession>A0ABW3D755</accession>
<protein>
    <recommendedName>
        <fullName evidence="3">Cbb3-type cytochrome oxidase assembly protein CcoS</fullName>
    </recommendedName>
</protein>